<feature type="chain" id="PRO_5043045750" evidence="1">
    <location>
        <begin position="21"/>
        <end position="192"/>
    </location>
</feature>
<keyword evidence="1" id="KW-0732">Signal</keyword>
<dbReference type="AlphaFoldDB" id="A0AAP2GJ03"/>
<dbReference type="RefSeq" id="WP_254163394.1">
    <property type="nucleotide sequence ID" value="NZ_JAHESF010000009.1"/>
</dbReference>
<dbReference type="PANTHER" id="PTHR34406">
    <property type="entry name" value="PROTEIN YCEI"/>
    <property type="match status" value="1"/>
</dbReference>
<gene>
    <name evidence="3" type="ORF">KK083_11600</name>
</gene>
<dbReference type="Pfam" id="PF04264">
    <property type="entry name" value="YceI"/>
    <property type="match status" value="1"/>
</dbReference>
<reference evidence="3 4" key="1">
    <citation type="submission" date="2021-05" db="EMBL/GenBank/DDBJ databases">
        <title>A Polyphasic approach of four new species of the genus Ohtaekwangia: Ohtaekwangia histidinii sp. nov., Ohtaekwangia cretensis sp. nov., Ohtaekwangia indiensis sp. nov., Ohtaekwangia reichenbachii sp. nov. from diverse environment.</title>
        <authorList>
            <person name="Octaviana S."/>
        </authorList>
    </citation>
    <scope>NUCLEOTIDE SEQUENCE [LARGE SCALE GENOMIC DNA]</scope>
    <source>
        <strain evidence="3 4">PWU4</strain>
    </source>
</reference>
<protein>
    <submittedName>
        <fullName evidence="3">YceI family protein</fullName>
    </submittedName>
</protein>
<dbReference type="PANTHER" id="PTHR34406:SF1">
    <property type="entry name" value="PROTEIN YCEI"/>
    <property type="match status" value="1"/>
</dbReference>
<evidence type="ECO:0000313" key="4">
    <source>
        <dbReference type="Proteomes" id="UP001319200"/>
    </source>
</evidence>
<proteinExistence type="predicted"/>
<dbReference type="InterPro" id="IPR036761">
    <property type="entry name" value="TTHA0802/YceI-like_sf"/>
</dbReference>
<dbReference type="Gene3D" id="2.40.128.110">
    <property type="entry name" value="Lipid/polyisoprenoid-binding, YceI-like"/>
    <property type="match status" value="1"/>
</dbReference>
<name>A0AAP2GJ03_9BACT</name>
<evidence type="ECO:0000313" key="3">
    <source>
        <dbReference type="EMBL" id="MBT1697524.1"/>
    </source>
</evidence>
<dbReference type="Proteomes" id="UP001319200">
    <property type="component" value="Unassembled WGS sequence"/>
</dbReference>
<organism evidence="3 4">
    <name type="scientific">Chryseosolibacter histidini</name>
    <dbReference type="NCBI Taxonomy" id="2782349"/>
    <lineage>
        <taxon>Bacteria</taxon>
        <taxon>Pseudomonadati</taxon>
        <taxon>Bacteroidota</taxon>
        <taxon>Cytophagia</taxon>
        <taxon>Cytophagales</taxon>
        <taxon>Chryseotaleaceae</taxon>
        <taxon>Chryseosolibacter</taxon>
    </lineage>
</organism>
<comment type="caution">
    <text evidence="3">The sequence shown here is derived from an EMBL/GenBank/DDBJ whole genome shotgun (WGS) entry which is preliminary data.</text>
</comment>
<dbReference type="InterPro" id="IPR007372">
    <property type="entry name" value="Lipid/polyisoprenoid-bd_YceI"/>
</dbReference>
<feature type="signal peptide" evidence="1">
    <location>
        <begin position="1"/>
        <end position="20"/>
    </location>
</feature>
<dbReference type="SUPFAM" id="SSF101874">
    <property type="entry name" value="YceI-like"/>
    <property type="match status" value="1"/>
</dbReference>
<evidence type="ECO:0000259" key="2">
    <source>
        <dbReference type="SMART" id="SM00867"/>
    </source>
</evidence>
<dbReference type="EMBL" id="JAHESF010000009">
    <property type="protein sequence ID" value="MBT1697524.1"/>
    <property type="molecule type" value="Genomic_DNA"/>
</dbReference>
<evidence type="ECO:0000256" key="1">
    <source>
        <dbReference type="SAM" id="SignalP"/>
    </source>
</evidence>
<dbReference type="SMART" id="SM00867">
    <property type="entry name" value="YceI"/>
    <property type="match status" value="1"/>
</dbReference>
<feature type="domain" description="Lipid/polyisoprenoid-binding YceI-like" evidence="2">
    <location>
        <begin position="23"/>
        <end position="189"/>
    </location>
</feature>
<accession>A0AAP2GJ03</accession>
<keyword evidence="4" id="KW-1185">Reference proteome</keyword>
<sequence>MKKLNALVMMLLLVAGGAVAQTTWTVDKNHSKVGFNVTHMAVSEVEGNFKDFEGSVISKAEDFNGAEVTFSAKTASIDTDNERRDGHLKSPDFFEAEKFPDISFKGKLEKAGGKYKLKGDLTLKGVTKPVEFDVTYGGSINTGKGIKAGFKLNGQINRQDFGLTWNNKLASGEAVVSDKVDVVAKIELDKKA</sequence>